<protein>
    <submittedName>
        <fullName evidence="1">16884_t:CDS:1</fullName>
    </submittedName>
</protein>
<gene>
    <name evidence="1" type="ORF">DERYTH_LOCUS15714</name>
</gene>
<dbReference type="EMBL" id="CAJVPY010012979">
    <property type="protein sequence ID" value="CAG8737769.1"/>
    <property type="molecule type" value="Genomic_DNA"/>
</dbReference>
<name>A0A9N9IJ52_9GLOM</name>
<reference evidence="1" key="1">
    <citation type="submission" date="2021-06" db="EMBL/GenBank/DDBJ databases">
        <authorList>
            <person name="Kallberg Y."/>
            <person name="Tangrot J."/>
            <person name="Rosling A."/>
        </authorList>
    </citation>
    <scope>NUCLEOTIDE SEQUENCE</scope>
    <source>
        <strain evidence="1">MA453B</strain>
    </source>
</reference>
<accession>A0A9N9IJ52</accession>
<organism evidence="1 2">
    <name type="scientific">Dentiscutata erythropus</name>
    <dbReference type="NCBI Taxonomy" id="1348616"/>
    <lineage>
        <taxon>Eukaryota</taxon>
        <taxon>Fungi</taxon>
        <taxon>Fungi incertae sedis</taxon>
        <taxon>Mucoromycota</taxon>
        <taxon>Glomeromycotina</taxon>
        <taxon>Glomeromycetes</taxon>
        <taxon>Diversisporales</taxon>
        <taxon>Gigasporaceae</taxon>
        <taxon>Dentiscutata</taxon>
    </lineage>
</organism>
<evidence type="ECO:0000313" key="2">
    <source>
        <dbReference type="Proteomes" id="UP000789405"/>
    </source>
</evidence>
<feature type="non-terminal residue" evidence="1">
    <location>
        <position position="138"/>
    </location>
</feature>
<dbReference type="OrthoDB" id="2427769at2759"/>
<evidence type="ECO:0000313" key="1">
    <source>
        <dbReference type="EMBL" id="CAG8737769.1"/>
    </source>
</evidence>
<proteinExistence type="predicted"/>
<keyword evidence="2" id="KW-1185">Reference proteome</keyword>
<dbReference type="Proteomes" id="UP000789405">
    <property type="component" value="Unassembled WGS sequence"/>
</dbReference>
<dbReference type="AlphaFoldDB" id="A0A9N9IJ52"/>
<sequence>MTVPTISTSSSNASAFFQINNILENYNNEPVSEPNYLFDDEFADVVEITEHDDDADTLIYCMDEVEKFISMQFQNAESSEEPTNFAFKIELDPGLLDSVALSQDLETNLLDLERIKNIGLFVKAVDEYKEALQAHKQQ</sequence>
<comment type="caution">
    <text evidence="1">The sequence shown here is derived from an EMBL/GenBank/DDBJ whole genome shotgun (WGS) entry which is preliminary data.</text>
</comment>